<name>A0A6G1SGW2_9ACAR</name>
<dbReference type="InterPro" id="IPR004776">
    <property type="entry name" value="Mem_transp_PIN-like"/>
</dbReference>
<feature type="transmembrane region" description="Helical" evidence="6">
    <location>
        <begin position="574"/>
        <end position="592"/>
    </location>
</feature>
<evidence type="ECO:0000256" key="1">
    <source>
        <dbReference type="ARBA" id="ARBA00004141"/>
    </source>
</evidence>
<feature type="region of interest" description="Disordered" evidence="5">
    <location>
        <begin position="404"/>
        <end position="430"/>
    </location>
</feature>
<feature type="transmembrane region" description="Helical" evidence="6">
    <location>
        <begin position="685"/>
        <end position="702"/>
    </location>
</feature>
<feature type="transmembrane region" description="Helical" evidence="6">
    <location>
        <begin position="160"/>
        <end position="183"/>
    </location>
</feature>
<feature type="region of interest" description="Disordered" evidence="5">
    <location>
        <begin position="1168"/>
        <end position="1225"/>
    </location>
</feature>
<reference evidence="8" key="1">
    <citation type="submission" date="2018-10" db="EMBL/GenBank/DDBJ databases">
        <title>Transcriptome assembly of Aceria tosichella (Wheat curl mite) Type 2.</title>
        <authorList>
            <person name="Scully E.D."/>
            <person name="Geib S.M."/>
            <person name="Palmer N.A."/>
            <person name="Gupta A.K."/>
            <person name="Sarath G."/>
            <person name="Tatineni S."/>
        </authorList>
    </citation>
    <scope>NUCLEOTIDE SEQUENCE</scope>
    <source>
        <strain evidence="8">LincolnNE</strain>
    </source>
</reference>
<evidence type="ECO:0000256" key="6">
    <source>
        <dbReference type="SAM" id="Phobius"/>
    </source>
</evidence>
<feature type="region of interest" description="Disordered" evidence="5">
    <location>
        <begin position="973"/>
        <end position="993"/>
    </location>
</feature>
<dbReference type="PANTHER" id="PTHR22829">
    <property type="entry name" value="DEP DOMAIN PROTEIN"/>
    <property type="match status" value="1"/>
</dbReference>
<dbReference type="InterPro" id="IPR051832">
    <property type="entry name" value="mTOR-Rac_regulators"/>
</dbReference>
<feature type="transmembrane region" description="Helical" evidence="6">
    <location>
        <begin position="540"/>
        <end position="562"/>
    </location>
</feature>
<feature type="transmembrane region" description="Helical" evidence="6">
    <location>
        <begin position="644"/>
        <end position="665"/>
    </location>
</feature>
<organism evidence="8">
    <name type="scientific">Aceria tosichella</name>
    <name type="common">wheat curl mite</name>
    <dbReference type="NCBI Taxonomy" id="561515"/>
    <lineage>
        <taxon>Eukaryota</taxon>
        <taxon>Metazoa</taxon>
        <taxon>Ecdysozoa</taxon>
        <taxon>Arthropoda</taxon>
        <taxon>Chelicerata</taxon>
        <taxon>Arachnida</taxon>
        <taxon>Acari</taxon>
        <taxon>Acariformes</taxon>
        <taxon>Trombidiformes</taxon>
        <taxon>Prostigmata</taxon>
        <taxon>Eupodina</taxon>
        <taxon>Eriophyoidea</taxon>
        <taxon>Eriophyidae</taxon>
        <taxon>Eriophyinae</taxon>
        <taxon>Aceriini</taxon>
        <taxon>Aceria</taxon>
    </lineage>
</organism>
<gene>
    <name evidence="8" type="primary">GPR155_0</name>
    <name evidence="7" type="synonym">GPR155_1</name>
    <name evidence="7" type="ORF">g.10660</name>
    <name evidence="8" type="ORF">g.10661</name>
</gene>
<accession>A0A6G1SGW2</accession>
<feature type="transmembrane region" description="Helical" evidence="6">
    <location>
        <begin position="940"/>
        <end position="962"/>
    </location>
</feature>
<keyword evidence="4 6" id="KW-0472">Membrane</keyword>
<feature type="compositionally biased region" description="Polar residues" evidence="5">
    <location>
        <begin position="1197"/>
        <end position="1208"/>
    </location>
</feature>
<feature type="transmembrane region" description="Helical" evidence="6">
    <location>
        <begin position="734"/>
        <end position="756"/>
    </location>
</feature>
<dbReference type="GO" id="GO:0016020">
    <property type="term" value="C:membrane"/>
    <property type="evidence" value="ECO:0007669"/>
    <property type="project" value="UniProtKB-SubCell"/>
</dbReference>
<feature type="transmembrane region" description="Helical" evidence="6">
    <location>
        <begin position="506"/>
        <end position="528"/>
    </location>
</feature>
<evidence type="ECO:0000313" key="7">
    <source>
        <dbReference type="EMBL" id="MDE47899.1"/>
    </source>
</evidence>
<feature type="compositionally biased region" description="Basic and acidic residues" evidence="5">
    <location>
        <begin position="1178"/>
        <end position="1189"/>
    </location>
</feature>
<feature type="transmembrane region" description="Helical" evidence="6">
    <location>
        <begin position="227"/>
        <end position="247"/>
    </location>
</feature>
<evidence type="ECO:0000256" key="3">
    <source>
        <dbReference type="ARBA" id="ARBA00022989"/>
    </source>
</evidence>
<feature type="transmembrane region" description="Helical" evidence="6">
    <location>
        <begin position="1235"/>
        <end position="1255"/>
    </location>
</feature>
<feature type="transmembrane region" description="Helical" evidence="6">
    <location>
        <begin position="898"/>
        <end position="920"/>
    </location>
</feature>
<dbReference type="EMBL" id="GGYP01003128">
    <property type="protein sequence ID" value="MDE47899.1"/>
    <property type="molecule type" value="Transcribed_RNA"/>
</dbReference>
<dbReference type="PANTHER" id="PTHR22829:SF5">
    <property type="entry name" value="INTEGRAL MEMBRANE PROTEIN GPR155"/>
    <property type="match status" value="1"/>
</dbReference>
<feature type="transmembrane region" description="Helical" evidence="6">
    <location>
        <begin position="100"/>
        <end position="118"/>
    </location>
</feature>
<dbReference type="Pfam" id="PF03547">
    <property type="entry name" value="Mem_trans"/>
    <property type="match status" value="1"/>
</dbReference>
<keyword evidence="2 6" id="KW-0812">Transmembrane</keyword>
<evidence type="ECO:0000313" key="8">
    <source>
        <dbReference type="EMBL" id="MDE49599.1"/>
    </source>
</evidence>
<evidence type="ECO:0000256" key="4">
    <source>
        <dbReference type="ARBA" id="ARBA00023136"/>
    </source>
</evidence>
<dbReference type="EMBL" id="GGYP01004828">
    <property type="protein sequence ID" value="MDE49599.1"/>
    <property type="molecule type" value="Transcribed_RNA"/>
</dbReference>
<feature type="region of interest" description="Disordered" evidence="5">
    <location>
        <begin position="262"/>
        <end position="318"/>
    </location>
</feature>
<evidence type="ECO:0000256" key="2">
    <source>
        <dbReference type="ARBA" id="ARBA00022692"/>
    </source>
</evidence>
<feature type="transmembrane region" description="Helical" evidence="6">
    <location>
        <begin position="612"/>
        <end position="632"/>
    </location>
</feature>
<keyword evidence="3 6" id="KW-1133">Transmembrane helix</keyword>
<proteinExistence type="predicted"/>
<evidence type="ECO:0000256" key="5">
    <source>
        <dbReference type="SAM" id="MobiDB-lite"/>
    </source>
</evidence>
<comment type="subcellular location">
    <subcellularLocation>
        <location evidence="1">Membrane</location>
        <topology evidence="1">Multi-pass membrane protein</topology>
    </subcellularLocation>
</comment>
<dbReference type="GO" id="GO:0055085">
    <property type="term" value="P:transmembrane transport"/>
    <property type="evidence" value="ECO:0007669"/>
    <property type="project" value="InterPro"/>
</dbReference>
<feature type="transmembrane region" description="Helical" evidence="6">
    <location>
        <begin position="863"/>
        <end position="886"/>
    </location>
</feature>
<protein>
    <submittedName>
        <fullName evidence="8">Integral membrane protein GPR155</fullName>
    </submittedName>
</protein>
<feature type="transmembrane region" description="Helical" evidence="6">
    <location>
        <begin position="130"/>
        <end position="148"/>
    </location>
</feature>
<sequence length="1289" mass="139529">MFLEALDSQTRSAVLVDGGGPASRLFDSASSPLDTATTTIPTIETNHMNPLLHHHHQDTNHNHNDINSNNIINNNLSNLHNGNNNYGVTTLQALPCFNDLIAVLIECFSLIAIGYFSGRFRVISPDAKDLGAYLTTFALPMIIFLNIAQMEIQTINLSFLVCMLISKLLIFLLVSLVTLAISYPSNFSYAGALSILSTQSNDFALGYPLFKSLYGESKPEMLNYLNLMGPIQLLIINPLGIVMLEFGKSQLKRQMRRRQLAAEAAATETTDGVSVSPHKGTRRKQDQPCAHCQARSRQADSEQQQQRHLASRSRDIPVIMGREERPASMMFSSSNPIDGDGGRPDELMGARRGARQDGGGLRRKNCESLVLVMPGRLVSSCSLSDDSIGSLVGLQQMASGKSISPNLVGDLSPSSAHQPGGNHGNYQQSPAPARRNWLAAFGLVNRQRIRSEPEIETSSPQLAQLQPPMATTTGTCTCHWSELSTEQAPEPHATSAQEEPIIDLGFLWALLTNPLIIVSLVALAVNLLHGPELPKFLTKVSNTIAASFAAPALIVVGLSMYGKFKLILRNPNDLLLASVLVMTKVMVLPNIMRTVMQVTLPYYVDSRDISYLVDFSYLYGLLPTAPGACIIAKQYEVLTNVVSISMLLSTFISAPLMLGTSVVISKAASITPGGILQIMGRVLKVSSSVTISLSLLTLYLLWKKKKVQSSLRSIGGTILRDTTGIVFKSTRHHLFTSLLTATQLAIGIGGFLWLFVDTTKLKPLHELLAGGDSSAAATLMGNDLMQPQPSGGTTAIWNRAAADIEDGETADYVDELHGGGGIVHQDDHFYSGSSRAQAFHLSSDQTTAFHSPSFSSIACKLSYFQASGGLLLAKFLILCHVVIDFARHSRGHQMALQISSLITRVFPLLAMGIIMCLLLESKHLTCQPTESSLPRWSFSVYLRLVFNMILLSVTLSLFVATFRLKNKATRLRFLNSGEPPPPEAASSNDDDDYDDSVLVTTSGAGGAAASTSQLTRRQFAVSNVSLSSGTSSELTTSTNLESNALGLGVAVSGPSQMAARSQPVVISHQQATSAAAVDRANLLIDYGRFYEQKLADVATTTAHSSRDESIDEIGVHHHNHQQHSDPIKTQFGQSALRDVNNNNNEQIGEPMVVVTGSAADDISVYHTTTTHPAVNLKATEREHSRERQHQLNRSRTRTSPGRETSSVSRNHEAPGSLRGARTAPGGSQFDRTSILVVYMIFQAMLSVTSLLQMLFQGPSTGGTTFIIVELTNLVVDIGQGLMTFLVVGT</sequence>
<dbReference type="GO" id="GO:0030514">
    <property type="term" value="P:negative regulation of BMP signaling pathway"/>
    <property type="evidence" value="ECO:0007669"/>
    <property type="project" value="TreeGrafter"/>
</dbReference>